<dbReference type="Proteomes" id="UP001221757">
    <property type="component" value="Unassembled WGS sequence"/>
</dbReference>
<evidence type="ECO:0000313" key="2">
    <source>
        <dbReference type="Proteomes" id="UP001221757"/>
    </source>
</evidence>
<feature type="non-terminal residue" evidence="1">
    <location>
        <position position="1"/>
    </location>
</feature>
<dbReference type="AlphaFoldDB" id="A0AAD7CVK8"/>
<dbReference type="EMBL" id="JARKIE010000211">
    <property type="protein sequence ID" value="KAJ7666328.1"/>
    <property type="molecule type" value="Genomic_DNA"/>
</dbReference>
<reference evidence="1" key="1">
    <citation type="submission" date="2023-03" db="EMBL/GenBank/DDBJ databases">
        <title>Massive genome expansion in bonnet fungi (Mycena s.s.) driven by repeated elements and novel gene families across ecological guilds.</title>
        <authorList>
            <consortium name="Lawrence Berkeley National Laboratory"/>
            <person name="Harder C.B."/>
            <person name="Miyauchi S."/>
            <person name="Viragh M."/>
            <person name="Kuo A."/>
            <person name="Thoen E."/>
            <person name="Andreopoulos B."/>
            <person name="Lu D."/>
            <person name="Skrede I."/>
            <person name="Drula E."/>
            <person name="Henrissat B."/>
            <person name="Morin E."/>
            <person name="Kohler A."/>
            <person name="Barry K."/>
            <person name="LaButti K."/>
            <person name="Morin E."/>
            <person name="Salamov A."/>
            <person name="Lipzen A."/>
            <person name="Mereny Z."/>
            <person name="Hegedus B."/>
            <person name="Baldrian P."/>
            <person name="Stursova M."/>
            <person name="Weitz H."/>
            <person name="Taylor A."/>
            <person name="Grigoriev I.V."/>
            <person name="Nagy L.G."/>
            <person name="Martin F."/>
            <person name="Kauserud H."/>
        </authorList>
    </citation>
    <scope>NUCLEOTIDE SEQUENCE</scope>
    <source>
        <strain evidence="1">CBHHK067</strain>
    </source>
</reference>
<name>A0AAD7CVK8_MYCRO</name>
<proteinExistence type="predicted"/>
<protein>
    <submittedName>
        <fullName evidence="1">Uncharacterized protein</fullName>
    </submittedName>
</protein>
<comment type="caution">
    <text evidence="1">The sequence shown here is derived from an EMBL/GenBank/DDBJ whole genome shotgun (WGS) entry which is preliminary data.</text>
</comment>
<evidence type="ECO:0000313" key="1">
    <source>
        <dbReference type="EMBL" id="KAJ7666328.1"/>
    </source>
</evidence>
<organism evidence="1 2">
    <name type="scientific">Mycena rosella</name>
    <name type="common">Pink bonnet</name>
    <name type="synonym">Agaricus rosellus</name>
    <dbReference type="NCBI Taxonomy" id="1033263"/>
    <lineage>
        <taxon>Eukaryota</taxon>
        <taxon>Fungi</taxon>
        <taxon>Dikarya</taxon>
        <taxon>Basidiomycota</taxon>
        <taxon>Agaricomycotina</taxon>
        <taxon>Agaricomycetes</taxon>
        <taxon>Agaricomycetidae</taxon>
        <taxon>Agaricales</taxon>
        <taxon>Marasmiineae</taxon>
        <taxon>Mycenaceae</taxon>
        <taxon>Mycena</taxon>
    </lineage>
</organism>
<gene>
    <name evidence="1" type="ORF">B0H17DRAFT_951113</name>
</gene>
<accession>A0AAD7CVK8</accession>
<sequence length="76" mass="8461">LLPSDLLAWARTSKPLRSFLMSEARSHRVWARSFSNISGSIPCPPDLHLPAYAALCYSKTCQVSPLDVYQRSPDIA</sequence>
<keyword evidence="2" id="KW-1185">Reference proteome</keyword>